<feature type="domain" description="Major facilitator superfamily (MFS) profile" evidence="19">
    <location>
        <begin position="28"/>
        <end position="434"/>
    </location>
</feature>
<evidence type="ECO:0000256" key="10">
    <source>
        <dbReference type="ARBA" id="ARBA00023180"/>
    </source>
</evidence>
<feature type="transmembrane region" description="Helical" evidence="18">
    <location>
        <begin position="321"/>
        <end position="339"/>
    </location>
</feature>
<dbReference type="InterPro" id="IPR049680">
    <property type="entry name" value="FLVCR1-2_SLC49-like"/>
</dbReference>
<dbReference type="Pfam" id="PF07690">
    <property type="entry name" value="MFS_1"/>
    <property type="match status" value="1"/>
</dbReference>
<dbReference type="InterPro" id="IPR020846">
    <property type="entry name" value="MFS_dom"/>
</dbReference>
<evidence type="ECO:0000256" key="16">
    <source>
        <dbReference type="ARBA" id="ARBA00068050"/>
    </source>
</evidence>
<comment type="subcellular location">
    <subcellularLocation>
        <location evidence="1">Cell membrane</location>
        <topology evidence="1">Multi-pass membrane protein</topology>
    </subcellularLocation>
</comment>
<comment type="catalytic activity">
    <reaction evidence="13">
        <text>ethanolamine(in) = ethanolamine(out)</text>
        <dbReference type="Rhea" id="RHEA:32747"/>
        <dbReference type="ChEBI" id="CHEBI:57603"/>
    </reaction>
</comment>
<dbReference type="GO" id="GO:0043249">
    <property type="term" value="P:erythrocyte maturation"/>
    <property type="evidence" value="ECO:0007669"/>
    <property type="project" value="UniProtKB-KW"/>
</dbReference>
<dbReference type="GO" id="GO:0031966">
    <property type="term" value="C:mitochondrial membrane"/>
    <property type="evidence" value="ECO:0007669"/>
    <property type="project" value="UniProtKB-ARBA"/>
</dbReference>
<keyword evidence="10" id="KW-0325">Glycoprotein</keyword>
<comment type="catalytic activity">
    <reaction evidence="11">
        <text>heme b(in) = heme b(out)</text>
        <dbReference type="Rhea" id="RHEA:75443"/>
        <dbReference type="ChEBI" id="CHEBI:60344"/>
    </reaction>
</comment>
<keyword evidence="8 18" id="KW-0472">Membrane</keyword>
<keyword evidence="4" id="KW-0597">Phosphoprotein</keyword>
<evidence type="ECO:0000256" key="5">
    <source>
        <dbReference type="ARBA" id="ARBA00022692"/>
    </source>
</evidence>
<proteinExistence type="inferred from homology"/>
<gene>
    <name evidence="20" type="ORF">g.40236</name>
</gene>
<feature type="transmembrane region" description="Helical" evidence="18">
    <location>
        <begin position="196"/>
        <end position="216"/>
    </location>
</feature>
<evidence type="ECO:0000256" key="2">
    <source>
        <dbReference type="ARBA" id="ARBA00022448"/>
    </source>
</evidence>
<comment type="similarity">
    <text evidence="14">Belongs to the major facilitator superfamily. Feline leukemia virus subgroup C receptor (TC 2.A.1.28.1) family.</text>
</comment>
<keyword evidence="6 18" id="KW-1133">Transmembrane helix</keyword>
<comment type="function">
    <text evidence="15">Uniporter that mediates the transport of extracellular choline and ethanolamine into cells, thereby playing a key role in phospholipid biosynthesis. Choline and ethanolamine are the precursors of phosphatidylcholine and phosphatidylethanolamine, respectively, the two most abundant phospholipids. Transport is not coupled with proton transport and is exclusively driven by the choline (or ethanolamine) gradient across the plasma membrane. Also acts as a heme b transporter that mediates heme efflux from the cytoplasm to the extracellular compartment.</text>
</comment>
<evidence type="ECO:0000256" key="9">
    <source>
        <dbReference type="ARBA" id="ARBA00023170"/>
    </source>
</evidence>
<organism evidence="20">
    <name type="scientific">Clastoptera arizonana</name>
    <name type="common">Arizona spittle bug</name>
    <dbReference type="NCBI Taxonomy" id="38151"/>
    <lineage>
        <taxon>Eukaryota</taxon>
        <taxon>Metazoa</taxon>
        <taxon>Ecdysozoa</taxon>
        <taxon>Arthropoda</taxon>
        <taxon>Hexapoda</taxon>
        <taxon>Insecta</taxon>
        <taxon>Pterygota</taxon>
        <taxon>Neoptera</taxon>
        <taxon>Paraneoptera</taxon>
        <taxon>Hemiptera</taxon>
        <taxon>Auchenorrhyncha</taxon>
        <taxon>Cercopoidea</taxon>
        <taxon>Clastopteridae</taxon>
        <taxon>Clastoptera</taxon>
    </lineage>
</organism>
<keyword evidence="2" id="KW-0813">Transport</keyword>
<evidence type="ECO:0000256" key="17">
    <source>
        <dbReference type="ARBA" id="ARBA00080886"/>
    </source>
</evidence>
<keyword evidence="5 18" id="KW-0812">Transmembrane</keyword>
<feature type="transmembrane region" description="Helical" evidence="18">
    <location>
        <begin position="67"/>
        <end position="89"/>
    </location>
</feature>
<dbReference type="EMBL" id="GEDC01000079">
    <property type="protein sequence ID" value="JAS37219.1"/>
    <property type="molecule type" value="Transcribed_RNA"/>
</dbReference>
<evidence type="ECO:0000256" key="14">
    <source>
        <dbReference type="ARBA" id="ARBA00046338"/>
    </source>
</evidence>
<evidence type="ECO:0000256" key="15">
    <source>
        <dbReference type="ARBA" id="ARBA00060240"/>
    </source>
</evidence>
<dbReference type="PANTHER" id="PTHR10924:SF4">
    <property type="entry name" value="GH15861P"/>
    <property type="match status" value="1"/>
</dbReference>
<reference evidence="20" key="1">
    <citation type="submission" date="2015-12" db="EMBL/GenBank/DDBJ databases">
        <title>De novo transcriptome assembly of four potential Pierce s Disease insect vectors from Arizona vineyards.</title>
        <authorList>
            <person name="Tassone E.E."/>
        </authorList>
    </citation>
    <scope>NUCLEOTIDE SEQUENCE</scope>
</reference>
<dbReference type="GO" id="GO:0097037">
    <property type="term" value="P:heme export"/>
    <property type="evidence" value="ECO:0007669"/>
    <property type="project" value="TreeGrafter"/>
</dbReference>
<keyword evidence="7" id="KW-0265">Erythrocyte maturation</keyword>
<dbReference type="PROSITE" id="PS50850">
    <property type="entry name" value="MFS"/>
    <property type="match status" value="1"/>
</dbReference>
<feature type="transmembrane region" description="Helical" evidence="18">
    <location>
        <begin position="29"/>
        <end position="47"/>
    </location>
</feature>
<keyword evidence="9" id="KW-0675">Receptor</keyword>
<dbReference type="GO" id="GO:0020037">
    <property type="term" value="F:heme binding"/>
    <property type="evidence" value="ECO:0007669"/>
    <property type="project" value="TreeGrafter"/>
</dbReference>
<feature type="transmembrane region" description="Helical" evidence="18">
    <location>
        <begin position="125"/>
        <end position="150"/>
    </location>
</feature>
<dbReference type="CDD" id="cd17398">
    <property type="entry name" value="MFS_FLVCR_like"/>
    <property type="match status" value="1"/>
</dbReference>
<dbReference type="SUPFAM" id="SSF103473">
    <property type="entry name" value="MFS general substrate transporter"/>
    <property type="match status" value="1"/>
</dbReference>
<dbReference type="AlphaFoldDB" id="A0A1B6EH14"/>
<feature type="transmembrane region" description="Helical" evidence="18">
    <location>
        <begin position="157"/>
        <end position="176"/>
    </location>
</feature>
<sequence>MTQGQDSEIGQKSGVDIDVTECKLYKRRWLMLALFVFYSMSNAFQWIEYSIIANVVQKYYNVPSTYIDWTSMIYMVVYIPLIFPASWFLDKVGLRTTLIIGSLGNCIGAWIKVPSTSPDLFYVSFFGQSIAAISNIFVINVPAALAAIWFGPEEVSFACAVGVFGNQLGVALGFLIPPIIVKNTPNTDEIGQNLQLLFYGVAGVTTVIFLTIVVFFQGVPSLPPSPAQAVQRSKGDKNFLNSIKQLIINPGYMFLLVSYGINVGVYYALSTLLNQIVLFYYSGREEDAGRIGLTIVVSGMLGSLLCGIILDKTHRFKETTIGVYSFSLLGMVFYTFTLSTGYIGLVYVVAGLLGFFMTGYLSVGFEFGAELTYPEPEGTSAGLLNASAQFFGIVCTLLYSYIFSNYGDLWANITLCTALFIGTTITALTKSDLRRQGAHKKSQQIL</sequence>
<evidence type="ECO:0000256" key="8">
    <source>
        <dbReference type="ARBA" id="ARBA00023136"/>
    </source>
</evidence>
<feature type="transmembrane region" description="Helical" evidence="18">
    <location>
        <begin position="96"/>
        <end position="113"/>
    </location>
</feature>
<dbReference type="InterPro" id="IPR011701">
    <property type="entry name" value="MFS"/>
</dbReference>
<evidence type="ECO:0000256" key="12">
    <source>
        <dbReference type="ARBA" id="ARBA00036811"/>
    </source>
</evidence>
<feature type="transmembrane region" description="Helical" evidence="18">
    <location>
        <begin position="345"/>
        <end position="369"/>
    </location>
</feature>
<feature type="transmembrane region" description="Helical" evidence="18">
    <location>
        <begin position="409"/>
        <end position="428"/>
    </location>
</feature>
<name>A0A1B6EH14_9HEMI</name>
<dbReference type="InterPro" id="IPR036259">
    <property type="entry name" value="MFS_trans_sf"/>
</dbReference>
<comment type="catalytic activity">
    <reaction evidence="12">
        <text>choline(out) = choline(in)</text>
        <dbReference type="Rhea" id="RHEA:32751"/>
        <dbReference type="ChEBI" id="CHEBI:15354"/>
    </reaction>
</comment>
<evidence type="ECO:0000259" key="19">
    <source>
        <dbReference type="PROSITE" id="PS50850"/>
    </source>
</evidence>
<evidence type="ECO:0000256" key="18">
    <source>
        <dbReference type="SAM" id="Phobius"/>
    </source>
</evidence>
<dbReference type="PANTHER" id="PTHR10924">
    <property type="entry name" value="MAJOR FACILITATOR SUPERFAMILY PROTEIN-RELATED"/>
    <property type="match status" value="1"/>
</dbReference>
<feature type="transmembrane region" description="Helical" evidence="18">
    <location>
        <begin position="381"/>
        <end position="403"/>
    </location>
</feature>
<feature type="transmembrane region" description="Helical" evidence="18">
    <location>
        <begin position="289"/>
        <end position="309"/>
    </location>
</feature>
<evidence type="ECO:0000256" key="13">
    <source>
        <dbReference type="ARBA" id="ARBA00045087"/>
    </source>
</evidence>
<dbReference type="GO" id="GO:0015232">
    <property type="term" value="F:heme transmembrane transporter activity"/>
    <property type="evidence" value="ECO:0007669"/>
    <property type="project" value="UniProtKB-ARBA"/>
</dbReference>
<evidence type="ECO:0000256" key="7">
    <source>
        <dbReference type="ARBA" id="ARBA00023057"/>
    </source>
</evidence>
<evidence type="ECO:0000256" key="6">
    <source>
        <dbReference type="ARBA" id="ARBA00022989"/>
    </source>
</evidence>
<evidence type="ECO:0000256" key="3">
    <source>
        <dbReference type="ARBA" id="ARBA00022475"/>
    </source>
</evidence>
<evidence type="ECO:0000313" key="20">
    <source>
        <dbReference type="EMBL" id="JAS37219.1"/>
    </source>
</evidence>
<evidence type="ECO:0000256" key="1">
    <source>
        <dbReference type="ARBA" id="ARBA00004651"/>
    </source>
</evidence>
<keyword evidence="3" id="KW-1003">Cell membrane</keyword>
<dbReference type="FunFam" id="1.20.1250.20:FF:000184">
    <property type="entry name" value="Feline leukemia virus subgroup C receptor-related protein 1"/>
    <property type="match status" value="1"/>
</dbReference>
<evidence type="ECO:0000256" key="4">
    <source>
        <dbReference type="ARBA" id="ARBA00022553"/>
    </source>
</evidence>
<accession>A0A1B6EH14</accession>
<dbReference type="Gene3D" id="1.20.1250.20">
    <property type="entry name" value="MFS general substrate transporter like domains"/>
    <property type="match status" value="1"/>
</dbReference>
<protein>
    <recommendedName>
        <fullName evidence="16">Choline/ethanolamine transporter FLVCR1</fullName>
    </recommendedName>
    <alternativeName>
        <fullName evidence="17">Heme transporter FLVCR1</fullName>
    </alternativeName>
</protein>
<dbReference type="GO" id="GO:0006783">
    <property type="term" value="P:heme biosynthetic process"/>
    <property type="evidence" value="ECO:0007669"/>
    <property type="project" value="UniProtKB-ARBA"/>
</dbReference>
<dbReference type="GO" id="GO:0005886">
    <property type="term" value="C:plasma membrane"/>
    <property type="evidence" value="ECO:0007669"/>
    <property type="project" value="UniProtKB-SubCell"/>
</dbReference>
<feature type="transmembrane region" description="Helical" evidence="18">
    <location>
        <begin position="246"/>
        <end position="269"/>
    </location>
</feature>
<evidence type="ECO:0000256" key="11">
    <source>
        <dbReference type="ARBA" id="ARBA00035075"/>
    </source>
</evidence>